<name>U4UXA6_DENPD</name>
<organism evidence="2 3">
    <name type="scientific">Dendroctonus ponderosae</name>
    <name type="common">Mountain pine beetle</name>
    <dbReference type="NCBI Taxonomy" id="77166"/>
    <lineage>
        <taxon>Eukaryota</taxon>
        <taxon>Metazoa</taxon>
        <taxon>Ecdysozoa</taxon>
        <taxon>Arthropoda</taxon>
        <taxon>Hexapoda</taxon>
        <taxon>Insecta</taxon>
        <taxon>Pterygota</taxon>
        <taxon>Neoptera</taxon>
        <taxon>Endopterygota</taxon>
        <taxon>Coleoptera</taxon>
        <taxon>Polyphaga</taxon>
        <taxon>Cucujiformia</taxon>
        <taxon>Curculionidae</taxon>
        <taxon>Scolytinae</taxon>
        <taxon>Dendroctonus</taxon>
    </lineage>
</organism>
<dbReference type="EMBL" id="KB632400">
    <property type="protein sequence ID" value="ERL94905.1"/>
    <property type="molecule type" value="Genomic_DNA"/>
</dbReference>
<proteinExistence type="predicted"/>
<sequence>MKEEMDSAGLTKIDKTTHKYSGIGRNDALASYIDKEFCRGRLTFSEEPSDSAAGKQHNENVTKNRYVLSKIINCLKFCGAFELALRGRDESDSSQNPGIFRGLINFAVELDSTLGEHMQKASVFEGMSKEIQNELLDCILDVCHEEITKEIKKASVLAVIADETMDVFAKTQLVVILRYTRDDGEPVEQYCGKFPEDKLSTICSTYPHIVKERLRTELSVTYSRSDCREINGTLPLLKFLIKNNLDETMSETKRTLEIVVTTPMTTAGAERCFSTLKRIKTFLRNSMTEDRLSALSMISNEKTFISEIDKFNEMVISSQICN</sequence>
<dbReference type="STRING" id="77166.U4UXA6"/>
<dbReference type="InterPro" id="IPR008906">
    <property type="entry name" value="HATC_C_dom"/>
</dbReference>
<feature type="domain" description="HAT C-terminal dimerisation" evidence="1">
    <location>
        <begin position="226"/>
        <end position="298"/>
    </location>
</feature>
<accession>U4UXA6</accession>
<gene>
    <name evidence="2" type="ORF">D910_12178</name>
</gene>
<dbReference type="GO" id="GO:0046983">
    <property type="term" value="F:protein dimerization activity"/>
    <property type="evidence" value="ECO:0007669"/>
    <property type="project" value="InterPro"/>
</dbReference>
<dbReference type="AlphaFoldDB" id="U4UXA6"/>
<evidence type="ECO:0000313" key="3">
    <source>
        <dbReference type="Proteomes" id="UP000030742"/>
    </source>
</evidence>
<dbReference type="PANTHER" id="PTHR45749">
    <property type="match status" value="1"/>
</dbReference>
<reference evidence="2 3" key="1">
    <citation type="journal article" date="2013" name="Genome Biol.">
        <title>Draft genome of the mountain pine beetle, Dendroctonus ponderosae Hopkins, a major forest pest.</title>
        <authorList>
            <person name="Keeling C.I."/>
            <person name="Yuen M.M."/>
            <person name="Liao N.Y."/>
            <person name="Docking T.R."/>
            <person name="Chan S.K."/>
            <person name="Taylor G.A."/>
            <person name="Palmquist D.L."/>
            <person name="Jackman S.D."/>
            <person name="Nguyen A."/>
            <person name="Li M."/>
            <person name="Henderson H."/>
            <person name="Janes J.K."/>
            <person name="Zhao Y."/>
            <person name="Pandoh P."/>
            <person name="Moore R."/>
            <person name="Sperling F.A."/>
            <person name="Huber D.P."/>
            <person name="Birol I."/>
            <person name="Jones S.J."/>
            <person name="Bohlmann J."/>
        </authorList>
    </citation>
    <scope>NUCLEOTIDE SEQUENCE</scope>
</reference>
<dbReference type="Proteomes" id="UP000030742">
    <property type="component" value="Unassembled WGS sequence"/>
</dbReference>
<dbReference type="PANTHER" id="PTHR45749:SF28">
    <property type="entry name" value="ZINC FINGER MYM-TYPE PROTEIN 1-LIKE-RELATED"/>
    <property type="match status" value="1"/>
</dbReference>
<evidence type="ECO:0000259" key="1">
    <source>
        <dbReference type="Pfam" id="PF05699"/>
    </source>
</evidence>
<evidence type="ECO:0000313" key="2">
    <source>
        <dbReference type="EMBL" id="ERL94905.1"/>
    </source>
</evidence>
<dbReference type="Pfam" id="PF05699">
    <property type="entry name" value="Dimer_Tnp_hAT"/>
    <property type="match status" value="1"/>
</dbReference>
<protein>
    <recommendedName>
        <fullName evidence="1">HAT C-terminal dimerisation domain-containing protein</fullName>
    </recommendedName>
</protein>
<dbReference type="OrthoDB" id="6617004at2759"/>